<dbReference type="AlphaFoldDB" id="A0A0P1KW53"/>
<sequence>MQATQNLSNGSLRGEGLVDRIFDGLKHGGPSWTRHYGKDEISRDTGAPRLLRSGNLKRSLRKAKSVWDGSRFGSSRQNRKKAGSERPLNHLHIFSEGLQSPQYWDSERSNELDGAIISNTDAPAASLQTGFNPKSDEDKENFQKQFAPPGNPTVPHIPLQPLPIDLRQYLTGYEATGENAELFTESPALGSVTTPLKTAFSTLVSDMLCENRKWVKELAASRRQKPWKVSQKCKMEDSGFMEFLERLENLLKFESAFIEELHLRQDALHEENTLLRHQLMAVDTIELEHHKLTPCATSTSV</sequence>
<proteinExistence type="predicted"/>
<organism evidence="2 3">
    <name type="scientific">Lachancea quebecensis</name>
    <dbReference type="NCBI Taxonomy" id="1654605"/>
    <lineage>
        <taxon>Eukaryota</taxon>
        <taxon>Fungi</taxon>
        <taxon>Dikarya</taxon>
        <taxon>Ascomycota</taxon>
        <taxon>Saccharomycotina</taxon>
        <taxon>Saccharomycetes</taxon>
        <taxon>Saccharomycetales</taxon>
        <taxon>Saccharomycetaceae</taxon>
        <taxon>Lachancea</taxon>
    </lineage>
</organism>
<protein>
    <submittedName>
        <fullName evidence="2">LAQU0S10e01684g1_1</fullName>
    </submittedName>
</protein>
<keyword evidence="3" id="KW-1185">Reference proteome</keyword>
<evidence type="ECO:0000313" key="3">
    <source>
        <dbReference type="Proteomes" id="UP000236544"/>
    </source>
</evidence>
<evidence type="ECO:0000256" key="1">
    <source>
        <dbReference type="SAM" id="MobiDB-lite"/>
    </source>
</evidence>
<dbReference type="OrthoDB" id="4035922at2759"/>
<accession>A0A0P1KW53</accession>
<gene>
    <name evidence="2" type="ORF">LAQU0_S10e01684g</name>
</gene>
<dbReference type="Proteomes" id="UP000236544">
    <property type="component" value="Unassembled WGS sequence"/>
</dbReference>
<feature type="region of interest" description="Disordered" evidence="1">
    <location>
        <begin position="32"/>
        <end position="55"/>
    </location>
</feature>
<name>A0A0P1KW53_9SACH</name>
<dbReference type="EMBL" id="LN890547">
    <property type="protein sequence ID" value="CUS23493.1"/>
    <property type="molecule type" value="Genomic_DNA"/>
</dbReference>
<evidence type="ECO:0000313" key="2">
    <source>
        <dbReference type="EMBL" id="CUS23493.1"/>
    </source>
</evidence>
<feature type="compositionally biased region" description="Polar residues" evidence="1">
    <location>
        <begin position="121"/>
        <end position="132"/>
    </location>
</feature>
<feature type="region of interest" description="Disordered" evidence="1">
    <location>
        <begin position="67"/>
        <end position="90"/>
    </location>
</feature>
<feature type="region of interest" description="Disordered" evidence="1">
    <location>
        <begin position="121"/>
        <end position="156"/>
    </location>
</feature>
<reference evidence="3" key="1">
    <citation type="submission" date="2015-10" db="EMBL/GenBank/DDBJ databases">
        <authorList>
            <person name="Devillers H."/>
        </authorList>
    </citation>
    <scope>NUCLEOTIDE SEQUENCE [LARGE SCALE GENOMIC DNA]</scope>
</reference>